<feature type="compositionally biased region" description="Polar residues" evidence="1">
    <location>
        <begin position="27"/>
        <end position="38"/>
    </location>
</feature>
<dbReference type="Gene3D" id="1.10.287.610">
    <property type="entry name" value="Helix hairpin bin"/>
    <property type="match status" value="1"/>
</dbReference>
<feature type="domain" description="NAD-dependent DNA ligase adenylation" evidence="2">
    <location>
        <begin position="44"/>
        <end position="107"/>
    </location>
</feature>
<feature type="non-terminal residue" evidence="3">
    <location>
        <position position="108"/>
    </location>
</feature>
<gene>
    <name evidence="3" type="ORF">METZ01_LOCUS70859</name>
</gene>
<dbReference type="Pfam" id="PF01653">
    <property type="entry name" value="DNA_ligase_aden"/>
    <property type="match status" value="1"/>
</dbReference>
<accession>A0A381TPM5</accession>
<dbReference type="SUPFAM" id="SSF56091">
    <property type="entry name" value="DNA ligase/mRNA capping enzyme, catalytic domain"/>
    <property type="match status" value="1"/>
</dbReference>
<evidence type="ECO:0000259" key="2">
    <source>
        <dbReference type="Pfam" id="PF01653"/>
    </source>
</evidence>
<evidence type="ECO:0000256" key="1">
    <source>
        <dbReference type="SAM" id="MobiDB-lite"/>
    </source>
</evidence>
<protein>
    <recommendedName>
        <fullName evidence="2">NAD-dependent DNA ligase adenylation domain-containing protein</fullName>
    </recommendedName>
</protein>
<sequence>MDDPTIADGEYDSLLRELQSLEKENPSLVTSDSPTQRVGSHPVSEFGTIKHRIPMLSLANAMNEAELVAFDERMQKGLDQESVTYMAEPKLDGLGVELVYENGTFIHG</sequence>
<organism evidence="3">
    <name type="scientific">marine metagenome</name>
    <dbReference type="NCBI Taxonomy" id="408172"/>
    <lineage>
        <taxon>unclassified sequences</taxon>
        <taxon>metagenomes</taxon>
        <taxon>ecological metagenomes</taxon>
    </lineage>
</organism>
<dbReference type="EMBL" id="UINC01004948">
    <property type="protein sequence ID" value="SVA18005.1"/>
    <property type="molecule type" value="Genomic_DNA"/>
</dbReference>
<feature type="region of interest" description="Disordered" evidence="1">
    <location>
        <begin position="23"/>
        <end position="43"/>
    </location>
</feature>
<dbReference type="GO" id="GO:0003911">
    <property type="term" value="F:DNA ligase (NAD+) activity"/>
    <property type="evidence" value="ECO:0007669"/>
    <property type="project" value="InterPro"/>
</dbReference>
<dbReference type="AlphaFoldDB" id="A0A381TPM5"/>
<name>A0A381TPM5_9ZZZZ</name>
<dbReference type="InterPro" id="IPR013839">
    <property type="entry name" value="DNAligase_adenylation"/>
</dbReference>
<dbReference type="Gene3D" id="3.30.470.30">
    <property type="entry name" value="DNA ligase/mRNA capping enzyme"/>
    <property type="match status" value="1"/>
</dbReference>
<proteinExistence type="predicted"/>
<evidence type="ECO:0000313" key="3">
    <source>
        <dbReference type="EMBL" id="SVA18005.1"/>
    </source>
</evidence>
<reference evidence="3" key="1">
    <citation type="submission" date="2018-05" db="EMBL/GenBank/DDBJ databases">
        <authorList>
            <person name="Lanie J.A."/>
            <person name="Ng W.-L."/>
            <person name="Kazmierczak K.M."/>
            <person name="Andrzejewski T.M."/>
            <person name="Davidsen T.M."/>
            <person name="Wayne K.J."/>
            <person name="Tettelin H."/>
            <person name="Glass J.I."/>
            <person name="Rusch D."/>
            <person name="Podicherti R."/>
            <person name="Tsui H.-C.T."/>
            <person name="Winkler M.E."/>
        </authorList>
    </citation>
    <scope>NUCLEOTIDE SEQUENCE</scope>
</reference>